<gene>
    <name evidence="3" type="ORF">DI536_04765</name>
</gene>
<evidence type="ECO:0000313" key="4">
    <source>
        <dbReference type="Proteomes" id="UP000249061"/>
    </source>
</evidence>
<dbReference type="PANTHER" id="PTHR35024:SF4">
    <property type="entry name" value="POLYMER-FORMING CYTOSKELETAL PROTEIN"/>
    <property type="match status" value="1"/>
</dbReference>
<feature type="compositionally biased region" description="Low complexity" evidence="2">
    <location>
        <begin position="133"/>
        <end position="143"/>
    </location>
</feature>
<comment type="caution">
    <text evidence="3">The sequence shown here is derived from an EMBL/GenBank/DDBJ whole genome shotgun (WGS) entry which is preliminary data.</text>
</comment>
<dbReference type="PANTHER" id="PTHR35024">
    <property type="entry name" value="HYPOTHETICAL CYTOSOLIC PROTEIN"/>
    <property type="match status" value="1"/>
</dbReference>
<evidence type="ECO:0000313" key="3">
    <source>
        <dbReference type="EMBL" id="PZR17626.1"/>
    </source>
</evidence>
<protein>
    <recommendedName>
        <fullName evidence="5">Polymer-forming cytoskeletal protein</fullName>
    </recommendedName>
</protein>
<reference evidence="3 4" key="1">
    <citation type="submission" date="2017-08" db="EMBL/GenBank/DDBJ databases">
        <title>Infants hospitalized years apart are colonized by the same room-sourced microbial strains.</title>
        <authorList>
            <person name="Brooks B."/>
            <person name="Olm M.R."/>
            <person name="Firek B.A."/>
            <person name="Baker R."/>
            <person name="Thomas B.C."/>
            <person name="Morowitz M.J."/>
            <person name="Banfield J.F."/>
        </authorList>
    </citation>
    <scope>NUCLEOTIDE SEQUENCE [LARGE SCALE GENOMIC DNA]</scope>
    <source>
        <strain evidence="3">S2_003_000_R2_14</strain>
    </source>
</reference>
<feature type="compositionally biased region" description="Low complexity" evidence="2">
    <location>
        <begin position="153"/>
        <end position="164"/>
    </location>
</feature>
<dbReference type="InterPro" id="IPR007607">
    <property type="entry name" value="BacA/B"/>
</dbReference>
<evidence type="ECO:0000256" key="1">
    <source>
        <dbReference type="ARBA" id="ARBA00044755"/>
    </source>
</evidence>
<comment type="similarity">
    <text evidence="1">Belongs to the bactofilin family.</text>
</comment>
<dbReference type="Proteomes" id="UP000249061">
    <property type="component" value="Unassembled WGS sequence"/>
</dbReference>
<sequence length="210" mass="21683">MAATKDFGGGGESTIIGPSILINGKLSGDEDLTVRGRVEGELNLTKTLIVEPSGIVKANVQVRNAIISGVVVGNISATESVELTREGRMVGDINSPRVIIVDGASFRGHVDMGNAEPRPASERPVQRATTVSRPAVRPAAPVVSRPPAPPAARPVATAIARPVAKPLPPAAPVITSKDKGGDTRPPPPPPPQPVLVGEGGKKKVLLKKKK</sequence>
<evidence type="ECO:0000256" key="2">
    <source>
        <dbReference type="SAM" id="MobiDB-lite"/>
    </source>
</evidence>
<name>A0A2W5TZB3_9BACT</name>
<evidence type="ECO:0008006" key="5">
    <source>
        <dbReference type="Google" id="ProtNLM"/>
    </source>
</evidence>
<organism evidence="3 4">
    <name type="scientific">Archangium gephyra</name>
    <dbReference type="NCBI Taxonomy" id="48"/>
    <lineage>
        <taxon>Bacteria</taxon>
        <taxon>Pseudomonadati</taxon>
        <taxon>Myxococcota</taxon>
        <taxon>Myxococcia</taxon>
        <taxon>Myxococcales</taxon>
        <taxon>Cystobacterineae</taxon>
        <taxon>Archangiaceae</taxon>
        <taxon>Archangium</taxon>
    </lineage>
</organism>
<accession>A0A2W5TZB3</accession>
<feature type="region of interest" description="Disordered" evidence="2">
    <location>
        <begin position="113"/>
        <end position="210"/>
    </location>
</feature>
<dbReference type="Pfam" id="PF04519">
    <property type="entry name" value="Bactofilin"/>
    <property type="match status" value="1"/>
</dbReference>
<dbReference type="EMBL" id="QFQP01000002">
    <property type="protein sequence ID" value="PZR17626.1"/>
    <property type="molecule type" value="Genomic_DNA"/>
</dbReference>
<dbReference type="AlphaFoldDB" id="A0A2W5TZB3"/>
<proteinExistence type="inferred from homology"/>
<feature type="compositionally biased region" description="Pro residues" evidence="2">
    <location>
        <begin position="184"/>
        <end position="193"/>
    </location>
</feature>